<reference evidence="15 16" key="1">
    <citation type="submission" date="2020-08" db="EMBL/GenBank/DDBJ databases">
        <title>Genomic Encyclopedia of Type Strains, Phase IV (KMG-IV): sequencing the most valuable type-strain genomes for metagenomic binning, comparative biology and taxonomic classification.</title>
        <authorList>
            <person name="Goeker M."/>
        </authorList>
    </citation>
    <scope>NUCLEOTIDE SEQUENCE [LARGE SCALE GENOMIC DNA]</scope>
    <source>
        <strain evidence="15 16">DSM 12251</strain>
    </source>
</reference>
<dbReference type="InterPro" id="IPR050396">
    <property type="entry name" value="Glycosyltr_51/Transpeptidase"/>
</dbReference>
<evidence type="ECO:0000256" key="2">
    <source>
        <dbReference type="ARBA" id="ARBA00007090"/>
    </source>
</evidence>
<dbReference type="InterPro" id="IPR023346">
    <property type="entry name" value="Lysozyme-like_dom_sf"/>
</dbReference>
<evidence type="ECO:0000256" key="12">
    <source>
        <dbReference type="SAM" id="MobiDB-lite"/>
    </source>
</evidence>
<comment type="catalytic activity">
    <reaction evidence="11">
        <text>[GlcNAc-(1-&gt;4)-Mur2Ac(oyl-L-Ala-gamma-D-Glu-L-Lys-D-Ala-D-Ala)](n)-di-trans,octa-cis-undecaprenyl diphosphate + beta-D-GlcNAc-(1-&gt;4)-Mur2Ac(oyl-L-Ala-gamma-D-Glu-L-Lys-D-Ala-D-Ala)-di-trans,octa-cis-undecaprenyl diphosphate = [GlcNAc-(1-&gt;4)-Mur2Ac(oyl-L-Ala-gamma-D-Glu-L-Lys-D-Ala-D-Ala)](n+1)-di-trans,octa-cis-undecaprenyl diphosphate + di-trans,octa-cis-undecaprenyl diphosphate + H(+)</text>
        <dbReference type="Rhea" id="RHEA:23708"/>
        <dbReference type="Rhea" id="RHEA-COMP:9602"/>
        <dbReference type="Rhea" id="RHEA-COMP:9603"/>
        <dbReference type="ChEBI" id="CHEBI:15378"/>
        <dbReference type="ChEBI" id="CHEBI:58405"/>
        <dbReference type="ChEBI" id="CHEBI:60033"/>
        <dbReference type="ChEBI" id="CHEBI:78435"/>
        <dbReference type="EC" id="2.4.99.28"/>
    </reaction>
</comment>
<evidence type="ECO:0000256" key="3">
    <source>
        <dbReference type="ARBA" id="ARBA00007739"/>
    </source>
</evidence>
<dbReference type="GO" id="GO:0008658">
    <property type="term" value="F:penicillin binding"/>
    <property type="evidence" value="ECO:0007669"/>
    <property type="project" value="InterPro"/>
</dbReference>
<dbReference type="RefSeq" id="WP_184207481.1">
    <property type="nucleotide sequence ID" value="NZ_JACHIF010000003.1"/>
</dbReference>
<comment type="caution">
    <text evidence="15">The sequence shown here is derived from an EMBL/GenBank/DDBJ whole genome shotgun (WGS) entry which is preliminary data.</text>
</comment>
<dbReference type="Proteomes" id="UP000534294">
    <property type="component" value="Unassembled WGS sequence"/>
</dbReference>
<dbReference type="Pfam" id="PF00905">
    <property type="entry name" value="Transpeptidase"/>
    <property type="match status" value="1"/>
</dbReference>
<name>A0A7W8DPS9_9BACT</name>
<dbReference type="InterPro" id="IPR012338">
    <property type="entry name" value="Beta-lactam/transpept-like"/>
</dbReference>
<keyword evidence="16" id="KW-1185">Reference proteome</keyword>
<dbReference type="Pfam" id="PF00912">
    <property type="entry name" value="Transgly"/>
    <property type="match status" value="1"/>
</dbReference>
<evidence type="ECO:0000259" key="13">
    <source>
        <dbReference type="Pfam" id="PF00905"/>
    </source>
</evidence>
<feature type="domain" description="Glycosyl transferase family 51" evidence="14">
    <location>
        <begin position="63"/>
        <end position="231"/>
    </location>
</feature>
<dbReference type="AlphaFoldDB" id="A0A7W8DPS9"/>
<evidence type="ECO:0000256" key="8">
    <source>
        <dbReference type="ARBA" id="ARBA00022801"/>
    </source>
</evidence>
<dbReference type="GO" id="GO:0009252">
    <property type="term" value="P:peptidoglycan biosynthetic process"/>
    <property type="evidence" value="ECO:0007669"/>
    <property type="project" value="InterPro"/>
</dbReference>
<evidence type="ECO:0000256" key="5">
    <source>
        <dbReference type="ARBA" id="ARBA00022670"/>
    </source>
</evidence>
<keyword evidence="8" id="KW-0378">Hydrolase</keyword>
<keyword evidence="5" id="KW-0645">Protease</keyword>
<keyword evidence="4" id="KW-0121">Carboxypeptidase</keyword>
<evidence type="ECO:0000259" key="14">
    <source>
        <dbReference type="Pfam" id="PF00912"/>
    </source>
</evidence>
<evidence type="ECO:0000256" key="7">
    <source>
        <dbReference type="ARBA" id="ARBA00022679"/>
    </source>
</evidence>
<dbReference type="PANTHER" id="PTHR32282:SF15">
    <property type="entry name" value="PENICILLIN-BINDING PROTEIN 1C"/>
    <property type="match status" value="1"/>
</dbReference>
<keyword evidence="7 15" id="KW-0808">Transferase</keyword>
<comment type="similarity">
    <text evidence="3">In the N-terminal section; belongs to the glycosyltransferase 51 family.</text>
</comment>
<dbReference type="GO" id="GO:0008955">
    <property type="term" value="F:peptidoglycan glycosyltransferase activity"/>
    <property type="evidence" value="ECO:0007669"/>
    <property type="project" value="UniProtKB-EC"/>
</dbReference>
<dbReference type="Gene3D" id="3.40.710.10">
    <property type="entry name" value="DD-peptidase/beta-lactamase superfamily"/>
    <property type="match status" value="1"/>
</dbReference>
<gene>
    <name evidence="15" type="ORF">HNQ64_001754</name>
</gene>
<accession>A0A7W8DPS9</accession>
<dbReference type="InterPro" id="IPR001264">
    <property type="entry name" value="Glyco_trans_51"/>
</dbReference>
<dbReference type="Gene3D" id="1.10.3810.10">
    <property type="entry name" value="Biosynthetic peptidoglycan transglycosylase-like"/>
    <property type="match status" value="1"/>
</dbReference>
<evidence type="ECO:0000256" key="4">
    <source>
        <dbReference type="ARBA" id="ARBA00022645"/>
    </source>
</evidence>
<comment type="pathway">
    <text evidence="1">Cell wall biogenesis; peptidoglycan biosynthesis.</text>
</comment>
<keyword evidence="6 15" id="KW-0328">Glycosyltransferase</keyword>
<sequence>MPRWLKRLLFSLLAALALVLAGWFGLPWLLPLPEALRAPQQASPRYLSREGQPLRVLLTAQGDRVVQVLRYEEIPPLLIQATLAAEDKRFFDHGGVDLLATARAAWDNARRGRIVSGASTLHQQLIKVTAARAGQRGWWVKAVEALQARHLAMRWTKEEVLAAYVNRISYGNLLTGCASAAQGYFDKPLQDLTPAECALLAAIPQSPTRYNPFRHLAALQPRQQRILAKMHTLGWLTEEQLRVARVEPLKLQRFHGGFAAPHAVDMLRRAPQGEVTRTTLHAALQRQVETIITQRLRSLKERHVTQAAVVVVENSTGQVLALAGSRDFLAEEGGQINGAWVPHSPGSAIKPFTYLLALERGDTAASIVADLPIEYPTPTGTYRPENYAHKLYGPVTYRQALGNSLNISAVKVLHRIGGAEVLLDTLHSLGLTTLTEPAEHYGLGLTLGNAPVRLLELANAYACLARLGLAQPWSLLLEASPAPPQRLFTAGPCAILADVLADNQARQLTFGMQSPLRLPFPAAVKTGTSTAYRDNWCVGYTPEYTVGVWAGNFDNSPMQQVSGVTGAAPIWRDVFLDLQARFGVTWYPDTPGLVRARIDPRTGKRLTPQSPPARVSREELFQQAHQPPAASAADYDARGRALLRPEYAAWARSADNWMGDLVTVESSTNARPWRISHPIPGTVIHLDADLPLGGRRLLLETTFPGEVQWTCETLRIQTQAGQPYVDLTPGSHTFHATAPLTQETHSTWVRVHAE</sequence>
<proteinExistence type="inferred from homology"/>
<evidence type="ECO:0000256" key="11">
    <source>
        <dbReference type="ARBA" id="ARBA00049902"/>
    </source>
</evidence>
<organism evidence="15 16">
    <name type="scientific">Prosthecobacter dejongeii</name>
    <dbReference type="NCBI Taxonomy" id="48465"/>
    <lineage>
        <taxon>Bacteria</taxon>
        <taxon>Pseudomonadati</taxon>
        <taxon>Verrucomicrobiota</taxon>
        <taxon>Verrucomicrobiia</taxon>
        <taxon>Verrucomicrobiales</taxon>
        <taxon>Verrucomicrobiaceae</taxon>
        <taxon>Prosthecobacter</taxon>
    </lineage>
</organism>
<dbReference type="InterPro" id="IPR001460">
    <property type="entry name" value="PCN-bd_Tpept"/>
</dbReference>
<evidence type="ECO:0000256" key="1">
    <source>
        <dbReference type="ARBA" id="ARBA00004752"/>
    </source>
</evidence>
<feature type="compositionally biased region" description="Low complexity" evidence="12">
    <location>
        <begin position="622"/>
        <end position="633"/>
    </location>
</feature>
<dbReference type="SUPFAM" id="SSF56601">
    <property type="entry name" value="beta-lactamase/transpeptidase-like"/>
    <property type="match status" value="1"/>
</dbReference>
<evidence type="ECO:0000256" key="6">
    <source>
        <dbReference type="ARBA" id="ARBA00022676"/>
    </source>
</evidence>
<dbReference type="SUPFAM" id="SSF53955">
    <property type="entry name" value="Lysozyme-like"/>
    <property type="match status" value="1"/>
</dbReference>
<dbReference type="InterPro" id="IPR036950">
    <property type="entry name" value="PBP_transglycosylase"/>
</dbReference>
<comment type="similarity">
    <text evidence="2">In the C-terminal section; belongs to the transpeptidase family.</text>
</comment>
<evidence type="ECO:0000256" key="10">
    <source>
        <dbReference type="ARBA" id="ARBA00044770"/>
    </source>
</evidence>
<feature type="region of interest" description="Disordered" evidence="12">
    <location>
        <begin position="601"/>
        <end position="634"/>
    </location>
</feature>
<dbReference type="GO" id="GO:0006508">
    <property type="term" value="P:proteolysis"/>
    <property type="evidence" value="ECO:0007669"/>
    <property type="project" value="UniProtKB-KW"/>
</dbReference>
<evidence type="ECO:0000313" key="16">
    <source>
        <dbReference type="Proteomes" id="UP000534294"/>
    </source>
</evidence>
<dbReference type="EC" id="2.4.99.28" evidence="10"/>
<dbReference type="NCBIfam" id="TIGR02073">
    <property type="entry name" value="PBP_1c"/>
    <property type="match status" value="1"/>
</dbReference>
<dbReference type="GO" id="GO:0004180">
    <property type="term" value="F:carboxypeptidase activity"/>
    <property type="evidence" value="ECO:0007669"/>
    <property type="project" value="UniProtKB-KW"/>
</dbReference>
<dbReference type="EMBL" id="JACHIF010000003">
    <property type="protein sequence ID" value="MBB5037505.1"/>
    <property type="molecule type" value="Genomic_DNA"/>
</dbReference>
<protein>
    <recommendedName>
        <fullName evidence="10">peptidoglycan glycosyltransferase</fullName>
        <ecNumber evidence="10">2.4.99.28</ecNumber>
    </recommendedName>
</protein>
<dbReference type="InterPro" id="IPR011815">
    <property type="entry name" value="PBP_1c"/>
</dbReference>
<keyword evidence="9" id="KW-0511">Multifunctional enzyme</keyword>
<evidence type="ECO:0000256" key="9">
    <source>
        <dbReference type="ARBA" id="ARBA00023268"/>
    </source>
</evidence>
<evidence type="ECO:0000313" key="15">
    <source>
        <dbReference type="EMBL" id="MBB5037505.1"/>
    </source>
</evidence>
<feature type="domain" description="Penicillin-binding protein transpeptidase" evidence="13">
    <location>
        <begin position="308"/>
        <end position="573"/>
    </location>
</feature>
<dbReference type="GO" id="GO:0030288">
    <property type="term" value="C:outer membrane-bounded periplasmic space"/>
    <property type="evidence" value="ECO:0007669"/>
    <property type="project" value="TreeGrafter"/>
</dbReference>
<dbReference type="PANTHER" id="PTHR32282">
    <property type="entry name" value="BINDING PROTEIN TRANSPEPTIDASE, PUTATIVE-RELATED"/>
    <property type="match status" value="1"/>
</dbReference>